<evidence type="ECO:0008006" key="3">
    <source>
        <dbReference type="Google" id="ProtNLM"/>
    </source>
</evidence>
<gene>
    <name evidence="1" type="ORF">ACFFJC_16210</name>
</gene>
<keyword evidence="2" id="KW-1185">Reference proteome</keyword>
<protein>
    <recommendedName>
        <fullName evidence="3">DUF2961 domain-containing protein</fullName>
    </recommendedName>
</protein>
<name>A0ABV6CZJ1_9SPHN</name>
<reference evidence="1 2" key="1">
    <citation type="submission" date="2024-09" db="EMBL/GenBank/DDBJ databases">
        <authorList>
            <person name="Sun Q."/>
            <person name="Mori K."/>
        </authorList>
    </citation>
    <scope>NUCLEOTIDE SEQUENCE [LARGE SCALE GENOMIC DNA]</scope>
    <source>
        <strain evidence="1 2">CCM 7706</strain>
    </source>
</reference>
<evidence type="ECO:0000313" key="1">
    <source>
        <dbReference type="EMBL" id="MFC0205810.1"/>
    </source>
</evidence>
<evidence type="ECO:0000313" key="2">
    <source>
        <dbReference type="Proteomes" id="UP001589798"/>
    </source>
</evidence>
<dbReference type="RefSeq" id="WP_379488535.1">
    <property type="nucleotide sequence ID" value="NZ_JBHLWK010000019.1"/>
</dbReference>
<sequence>MITPHRLPLHVRSNDRPWRHRINIYGDDGEPVDMRGYHGKMQVRWYEGQPDDPIAGLSRAFASTHSDGSPFSDGSFYVSTDSLDGSRIVFDETGLEITITHLDLLRFPPGMPNMPVLRFSYDILIAKDYPQDILYSPDLPDYDLNAWFEGPLDFHYGVTDPEYERRTCPIVYDDFPEEYHLECRRRTPEACGQYGCLWFKMPTNVPTSVLRAAIWPDAASG</sequence>
<dbReference type="Proteomes" id="UP001589798">
    <property type="component" value="Unassembled WGS sequence"/>
</dbReference>
<comment type="caution">
    <text evidence="1">The sequence shown here is derived from an EMBL/GenBank/DDBJ whole genome shotgun (WGS) entry which is preliminary data.</text>
</comment>
<accession>A0ABV6CZJ1</accession>
<dbReference type="EMBL" id="JBHLWK010000019">
    <property type="protein sequence ID" value="MFC0205810.1"/>
    <property type="molecule type" value="Genomic_DNA"/>
</dbReference>
<organism evidence="1 2">
    <name type="scientific">Novosphingobium soli</name>
    <dbReference type="NCBI Taxonomy" id="574956"/>
    <lineage>
        <taxon>Bacteria</taxon>
        <taxon>Pseudomonadati</taxon>
        <taxon>Pseudomonadota</taxon>
        <taxon>Alphaproteobacteria</taxon>
        <taxon>Sphingomonadales</taxon>
        <taxon>Sphingomonadaceae</taxon>
        <taxon>Novosphingobium</taxon>
    </lineage>
</organism>
<proteinExistence type="predicted"/>